<keyword evidence="1" id="KW-0732">Signal</keyword>
<feature type="chain" id="PRO_5020377907" description="Secreted protein" evidence="1">
    <location>
        <begin position="23"/>
        <end position="125"/>
    </location>
</feature>
<dbReference type="Proteomes" id="UP000294847">
    <property type="component" value="Chromosome 6"/>
</dbReference>
<evidence type="ECO:0000313" key="3">
    <source>
        <dbReference type="Proteomes" id="UP000294847"/>
    </source>
</evidence>
<feature type="signal peptide" evidence="1">
    <location>
        <begin position="1"/>
        <end position="22"/>
    </location>
</feature>
<gene>
    <name evidence="2" type="ORF">PoMZ_07008</name>
</gene>
<name>A0A4P7NS56_PYROR</name>
<evidence type="ECO:0000256" key="1">
    <source>
        <dbReference type="SAM" id="SignalP"/>
    </source>
</evidence>
<dbReference type="AlphaFoldDB" id="A0A4P7NS56"/>
<proteinExistence type="predicted"/>
<accession>A0A4P7NS56</accession>
<evidence type="ECO:0000313" key="2">
    <source>
        <dbReference type="EMBL" id="QBZ65301.1"/>
    </source>
</evidence>
<reference evidence="2 3" key="1">
    <citation type="journal article" date="2019" name="Mol. Biol. Evol.">
        <title>Blast fungal genomes show frequent chromosomal changes, gene gains and losses, and effector gene turnover.</title>
        <authorList>
            <person name="Gomez Luciano L.B."/>
            <person name="Jason Tsai I."/>
            <person name="Chuma I."/>
            <person name="Tosa Y."/>
            <person name="Chen Y.H."/>
            <person name="Li J.Y."/>
            <person name="Li M.Y."/>
            <person name="Jade Lu M.Y."/>
            <person name="Nakayashiki H."/>
            <person name="Li W.H."/>
        </authorList>
    </citation>
    <scope>NUCLEOTIDE SEQUENCE [LARGE SCALE GENOMIC DNA]</scope>
    <source>
        <strain evidence="2">MZ5-1-6</strain>
    </source>
</reference>
<dbReference type="EMBL" id="CP034209">
    <property type="protein sequence ID" value="QBZ65301.1"/>
    <property type="molecule type" value="Genomic_DNA"/>
</dbReference>
<evidence type="ECO:0008006" key="4">
    <source>
        <dbReference type="Google" id="ProtNLM"/>
    </source>
</evidence>
<organism evidence="2 3">
    <name type="scientific">Pyricularia oryzae</name>
    <name type="common">Rice blast fungus</name>
    <name type="synonym">Magnaporthe oryzae</name>
    <dbReference type="NCBI Taxonomy" id="318829"/>
    <lineage>
        <taxon>Eukaryota</taxon>
        <taxon>Fungi</taxon>
        <taxon>Dikarya</taxon>
        <taxon>Ascomycota</taxon>
        <taxon>Pezizomycotina</taxon>
        <taxon>Sordariomycetes</taxon>
        <taxon>Sordariomycetidae</taxon>
        <taxon>Magnaporthales</taxon>
        <taxon>Pyriculariaceae</taxon>
        <taxon>Pyricularia</taxon>
    </lineage>
</organism>
<protein>
    <recommendedName>
        <fullName evidence="4">Secreted protein</fullName>
    </recommendedName>
</protein>
<sequence>MQYTYFNLFLFTSASFFGQLYAAQQKEPNIQYEVFFGTCLPDVSVCMTKWDGRYNCPKQGVHSCKSGLDKDKTCIGIRHTGVLRWLRDDITYCDTSALNPRDIQYWKNKEEARLKAEKENQQKKQ</sequence>